<evidence type="ECO:0000256" key="1">
    <source>
        <dbReference type="ARBA" id="ARBA00022737"/>
    </source>
</evidence>
<feature type="disulfide bond" evidence="3">
    <location>
        <begin position="172"/>
        <end position="199"/>
    </location>
</feature>
<dbReference type="CDD" id="cd00037">
    <property type="entry name" value="CLECT"/>
    <property type="match status" value="1"/>
</dbReference>
<reference evidence="8" key="2">
    <citation type="submission" date="2020-10" db="UniProtKB">
        <authorList>
            <consortium name="WormBaseParasite"/>
        </authorList>
    </citation>
    <scope>IDENTIFICATION</scope>
</reference>
<evidence type="ECO:0000313" key="7">
    <source>
        <dbReference type="Proteomes" id="UP000492821"/>
    </source>
</evidence>
<keyword evidence="2 3" id="KW-1015">Disulfide bond</keyword>
<dbReference type="InterPro" id="IPR016186">
    <property type="entry name" value="C-type_lectin-like/link_sf"/>
</dbReference>
<dbReference type="CDD" id="cd00041">
    <property type="entry name" value="CUB"/>
    <property type="match status" value="2"/>
</dbReference>
<dbReference type="InterPro" id="IPR035914">
    <property type="entry name" value="Sperma_CUB_dom_sf"/>
</dbReference>
<dbReference type="InterPro" id="IPR016187">
    <property type="entry name" value="CTDL_fold"/>
</dbReference>
<organism evidence="7 8">
    <name type="scientific">Panagrellus redivivus</name>
    <name type="common">Microworm</name>
    <dbReference type="NCBI Taxonomy" id="6233"/>
    <lineage>
        <taxon>Eukaryota</taxon>
        <taxon>Metazoa</taxon>
        <taxon>Ecdysozoa</taxon>
        <taxon>Nematoda</taxon>
        <taxon>Chromadorea</taxon>
        <taxon>Rhabditida</taxon>
        <taxon>Tylenchina</taxon>
        <taxon>Panagrolaimomorpha</taxon>
        <taxon>Panagrolaimoidea</taxon>
        <taxon>Panagrolaimidae</taxon>
        <taxon>Panagrellus</taxon>
    </lineage>
</organism>
<dbReference type="Gene3D" id="3.10.100.10">
    <property type="entry name" value="Mannose-Binding Protein A, subunit A"/>
    <property type="match status" value="1"/>
</dbReference>
<dbReference type="PROSITE" id="PS01180">
    <property type="entry name" value="CUB"/>
    <property type="match status" value="2"/>
</dbReference>
<dbReference type="Pfam" id="PF00059">
    <property type="entry name" value="Lectin_C"/>
    <property type="match status" value="1"/>
</dbReference>
<sequence length="401" mass="45912">MFKDRPKLARLMVSYKSHVLFLAVCIVFCIAEDPCPSGWFYGSNVNQCYLIPDIFLPFEDAKDYCTNVTGGELVSVYSQVESDAISSYIKSTTFAHLYPLWIGLKYTRYWPYYKWQNDLSTNYTNWVNNTAPTDAKMGSCFAWKSTLANSGWTTLNCKYQQPFICKQHAINCPTISINAENGTLSSPNYPDLYDLNDVCVYHITVPKGEVVHLKFKVVSIDSYSSVNAYNGPTLDSPLLGHARQGEWDWYGGEEVESTSNTMTLRFTTGSYNSYWNHGWTADFTSRPAPVPVTMNGTHGNLASPNYPMDYNSRDNTFYQINAPENYRIVFTIWDFITEKDYDWLQIFEEGKELLTWSGNYKTQVPYTFHSTGSSVNAIWHSSYSINYKGYNLTWVAEPLWG</sequence>
<reference evidence="7" key="1">
    <citation type="journal article" date="2013" name="Genetics">
        <title>The draft genome and transcriptome of Panagrellus redivivus are shaped by the harsh demands of a free-living lifestyle.</title>
        <authorList>
            <person name="Srinivasan J."/>
            <person name="Dillman A.R."/>
            <person name="Macchietto M.G."/>
            <person name="Heikkinen L."/>
            <person name="Lakso M."/>
            <person name="Fracchia K.M."/>
            <person name="Antoshechkin I."/>
            <person name="Mortazavi A."/>
            <person name="Wong G."/>
            <person name="Sternberg P.W."/>
        </authorList>
    </citation>
    <scope>NUCLEOTIDE SEQUENCE [LARGE SCALE GENOMIC DNA]</scope>
    <source>
        <strain evidence="7">MT8872</strain>
    </source>
</reference>
<evidence type="ECO:0000259" key="6">
    <source>
        <dbReference type="PROSITE" id="PS50041"/>
    </source>
</evidence>
<dbReference type="SMART" id="SM00034">
    <property type="entry name" value="CLECT"/>
    <property type="match status" value="1"/>
</dbReference>
<evidence type="ECO:0000256" key="2">
    <source>
        <dbReference type="ARBA" id="ARBA00023157"/>
    </source>
</evidence>
<feature type="chain" id="PRO_5028934734" evidence="4">
    <location>
        <begin position="32"/>
        <end position="401"/>
    </location>
</feature>
<dbReference type="PANTHER" id="PTHR24251:SF30">
    <property type="entry name" value="MEMBRANE FRIZZLED-RELATED PROTEIN"/>
    <property type="match status" value="1"/>
</dbReference>
<dbReference type="InterPro" id="IPR000859">
    <property type="entry name" value="CUB_dom"/>
</dbReference>
<accession>A0A7E4VEV2</accession>
<dbReference type="Gene3D" id="2.60.120.290">
    <property type="entry name" value="Spermadhesin, CUB domain"/>
    <property type="match status" value="2"/>
</dbReference>
<evidence type="ECO:0000313" key="8">
    <source>
        <dbReference type="WBParaSite" id="Pan_g20008.t1"/>
    </source>
</evidence>
<dbReference type="WBParaSite" id="Pan_g20008.t1">
    <property type="protein sequence ID" value="Pan_g20008.t1"/>
    <property type="gene ID" value="Pan_g20008"/>
</dbReference>
<name>A0A7E4VEV2_PANRE</name>
<dbReference type="SUPFAM" id="SSF49854">
    <property type="entry name" value="Spermadhesin, CUB domain"/>
    <property type="match status" value="2"/>
</dbReference>
<comment type="caution">
    <text evidence="3">Lacks conserved residue(s) required for the propagation of feature annotation.</text>
</comment>
<feature type="domain" description="C-type lectin" evidence="6">
    <location>
        <begin position="44"/>
        <end position="166"/>
    </location>
</feature>
<protein>
    <submittedName>
        <fullName evidence="8">C-type LECtin</fullName>
    </submittedName>
</protein>
<feature type="signal peptide" evidence="4">
    <location>
        <begin position="1"/>
        <end position="31"/>
    </location>
</feature>
<evidence type="ECO:0000256" key="4">
    <source>
        <dbReference type="SAM" id="SignalP"/>
    </source>
</evidence>
<feature type="domain" description="CUB" evidence="5">
    <location>
        <begin position="172"/>
        <end position="286"/>
    </location>
</feature>
<dbReference type="Pfam" id="PF00431">
    <property type="entry name" value="CUB"/>
    <property type="match status" value="2"/>
</dbReference>
<dbReference type="SUPFAM" id="SSF56436">
    <property type="entry name" value="C-type lectin-like"/>
    <property type="match status" value="1"/>
</dbReference>
<dbReference type="PROSITE" id="PS50041">
    <property type="entry name" value="C_TYPE_LECTIN_2"/>
    <property type="match status" value="1"/>
</dbReference>
<keyword evidence="4" id="KW-0732">Signal</keyword>
<dbReference type="AlphaFoldDB" id="A0A7E4VEV2"/>
<dbReference type="Proteomes" id="UP000492821">
    <property type="component" value="Unassembled WGS sequence"/>
</dbReference>
<evidence type="ECO:0000256" key="3">
    <source>
        <dbReference type="PROSITE-ProRule" id="PRU00059"/>
    </source>
</evidence>
<dbReference type="PANTHER" id="PTHR24251">
    <property type="entry name" value="OVOCHYMASE-RELATED"/>
    <property type="match status" value="1"/>
</dbReference>
<feature type="domain" description="CUB" evidence="5">
    <location>
        <begin position="290"/>
        <end position="397"/>
    </location>
</feature>
<keyword evidence="1" id="KW-0677">Repeat</keyword>
<dbReference type="InterPro" id="IPR001304">
    <property type="entry name" value="C-type_lectin-like"/>
</dbReference>
<keyword evidence="7" id="KW-1185">Reference proteome</keyword>
<evidence type="ECO:0000259" key="5">
    <source>
        <dbReference type="PROSITE" id="PS01180"/>
    </source>
</evidence>
<proteinExistence type="predicted"/>
<dbReference type="SMART" id="SM00042">
    <property type="entry name" value="CUB"/>
    <property type="match status" value="2"/>
</dbReference>